<reference evidence="7 8" key="1">
    <citation type="journal article" date="2011" name="PLoS Pathog.">
        <title>Endophytic Life Strategies Decoded by Genome and Transcriptome Analyses of the Mutualistic Root Symbiont Piriformospora indica.</title>
        <authorList>
            <person name="Zuccaro A."/>
            <person name="Lahrmann U."/>
            <person name="Guldener U."/>
            <person name="Langen G."/>
            <person name="Pfiffi S."/>
            <person name="Biedenkopf D."/>
            <person name="Wong P."/>
            <person name="Samans B."/>
            <person name="Grimm C."/>
            <person name="Basiewicz M."/>
            <person name="Murat C."/>
            <person name="Martin F."/>
            <person name="Kogel K.H."/>
        </authorList>
    </citation>
    <scope>NUCLEOTIDE SEQUENCE [LARGE SCALE GENOMIC DNA]</scope>
    <source>
        <strain evidence="7 8">DSM 11827</strain>
    </source>
</reference>
<feature type="repeat" description="PPR" evidence="5">
    <location>
        <begin position="119"/>
        <end position="153"/>
    </location>
</feature>
<keyword evidence="2" id="KW-0677">Repeat</keyword>
<dbReference type="Pfam" id="PF13041">
    <property type="entry name" value="PPR_2"/>
    <property type="match status" value="1"/>
</dbReference>
<dbReference type="STRING" id="1109443.G4T9Z1"/>
<dbReference type="HOGENOM" id="CLU_026239_0_0_1"/>
<dbReference type="PROSITE" id="PS51375">
    <property type="entry name" value="PPR"/>
    <property type="match status" value="1"/>
</dbReference>
<comment type="function">
    <text evidence="3">Regulates mitochondrial small subunit maturation by controlling 15S rRNA 5'-end processing. Localizes to the 5' precursor of the 15S rRNA in a position that is subsequently occupied by mS47 in the mature yeast mtSSU. Uses structure and sequence-specific RNA recognition, binding to a single-stranded region of the precursor and specifically recognizing bases -6 to -1. The exchange of Ccm1 for mS47 is coupled to the irreversible removal of precursor rRNA that is accompanied by conformational changes of the mitoribosomal proteins uS5m and mS26. These conformational changes signal completion of 5'-end rRNA processing through protection of the mature 5'-end of the 15S rRNA and stabilization of mS47. The removal of the 5' precursor together with the dissociation of Ccm1 may be catalyzed by the 5'-3' exoribonuclease Pet127. Involved in the specific removal of group I introns in mitochondrial encoded transcripts.</text>
</comment>
<dbReference type="NCBIfam" id="TIGR00756">
    <property type="entry name" value="PPR"/>
    <property type="match status" value="1"/>
</dbReference>
<dbReference type="PANTHER" id="PTHR47936">
    <property type="entry name" value="PPR_LONG DOMAIN-CONTAINING PROTEIN"/>
    <property type="match status" value="1"/>
</dbReference>
<evidence type="ECO:0000313" key="7">
    <source>
        <dbReference type="EMBL" id="CCA68118.1"/>
    </source>
</evidence>
<dbReference type="EMBL" id="CAFZ01000026">
    <property type="protein sequence ID" value="CCA68118.1"/>
    <property type="molecule type" value="Genomic_DNA"/>
</dbReference>
<name>G4T9Z1_SERID</name>
<evidence type="ECO:0000313" key="8">
    <source>
        <dbReference type="Proteomes" id="UP000007148"/>
    </source>
</evidence>
<dbReference type="Gene3D" id="1.25.40.10">
    <property type="entry name" value="Tetratricopeptide repeat domain"/>
    <property type="match status" value="1"/>
</dbReference>
<accession>G4T9Z1</accession>
<comment type="subunit">
    <text evidence="4">Binds to mitochondrial small subunit 15S rRNA.</text>
</comment>
<comment type="caution">
    <text evidence="7">The sequence shown here is derived from an EMBL/GenBank/DDBJ whole genome shotgun (WGS) entry which is preliminary data.</text>
</comment>
<sequence length="681" mass="77760">MLPVTTRRVSNSIASCSYTSTRSFAAARVKERANSTPTRSTPRQSDFLTRLKAHQVAQDAGKVQSSNSEDRNRQNTSRTLTVKGLKPIEVVQRINALLREKKLDHAITMVENLPLDAVNVVVWNVLIQAAIKQARYKLAFELFYDMKRRHVKPNTRTFSTLFVGLSNIEDWAPYSNILERAFIAYDQLLVHFEKIKLKTPNSPEISTWPLNGFLVLLGNARRYARMWDVFFSMEGQLAPDEVTYTIMLRALERRKSLNEGPVETAAEAEERANMELVRKEQWIRYDSIDTVPEETLGLTSQYFRSLARKNPPESVQVQNAADARLLWEQLQKAHNKDPSSIAIEGSHVALVLHLLSHGRPSDHMLAFDIVRDYVDIDPPIRTRHTPNLPEKEPSGKLPVTGYIFASILELCVNSARAETAIQYFQTVAERPNFASIIQYQHMMFVMRAFAMRRPPKGGVIDAREAVSALEWMLRQAESREIGARVRPGIDHFVYGLTAAWRGADMGSALHIFEMVTGIPRKSFMAHVPNVFKQLEAEELSVAVRRFKDMQPRYVGCTWNTTCMALLLKTARMRRFFNKRDGRDPLPISDETLAAQKELATRIVQGVDWLLHHDPQEAEAHSWNQLRDYAARELEKSTVEEVHRQEDKVDAEHKKKEAIIQDGQNQLLVTLKGRKSQWATGL</sequence>
<evidence type="ECO:0000256" key="4">
    <source>
        <dbReference type="ARBA" id="ARBA00044511"/>
    </source>
</evidence>
<gene>
    <name evidence="7" type="ORF">PIIN_01986</name>
</gene>
<evidence type="ECO:0000256" key="1">
    <source>
        <dbReference type="ARBA" id="ARBA00006192"/>
    </source>
</evidence>
<proteinExistence type="inferred from homology"/>
<dbReference type="AlphaFoldDB" id="G4T9Z1"/>
<dbReference type="InterPro" id="IPR002885">
    <property type="entry name" value="PPR_rpt"/>
</dbReference>
<keyword evidence="8" id="KW-1185">Reference proteome</keyword>
<dbReference type="InParanoid" id="G4T9Z1"/>
<organism evidence="7 8">
    <name type="scientific">Serendipita indica (strain DSM 11827)</name>
    <name type="common">Root endophyte fungus</name>
    <name type="synonym">Piriformospora indica</name>
    <dbReference type="NCBI Taxonomy" id="1109443"/>
    <lineage>
        <taxon>Eukaryota</taxon>
        <taxon>Fungi</taxon>
        <taxon>Dikarya</taxon>
        <taxon>Basidiomycota</taxon>
        <taxon>Agaricomycotina</taxon>
        <taxon>Agaricomycetes</taxon>
        <taxon>Sebacinales</taxon>
        <taxon>Serendipitaceae</taxon>
        <taxon>Serendipita</taxon>
    </lineage>
</organism>
<feature type="region of interest" description="Disordered" evidence="6">
    <location>
        <begin position="57"/>
        <end position="79"/>
    </location>
</feature>
<dbReference type="InterPro" id="IPR011990">
    <property type="entry name" value="TPR-like_helical_dom_sf"/>
</dbReference>
<dbReference type="PANTHER" id="PTHR47936:SF1">
    <property type="entry name" value="PENTATRICOPEPTIDE REPEAT-CONTAINING PROTEIN GUN1, CHLOROPLASTIC"/>
    <property type="match status" value="1"/>
</dbReference>
<dbReference type="OrthoDB" id="185373at2759"/>
<evidence type="ECO:0000256" key="2">
    <source>
        <dbReference type="ARBA" id="ARBA00022737"/>
    </source>
</evidence>
<protein>
    <submittedName>
        <fullName evidence="7">Related to pentatricopeptide repeat-containing protein-Laccaria bicolor</fullName>
    </submittedName>
</protein>
<evidence type="ECO:0000256" key="6">
    <source>
        <dbReference type="SAM" id="MobiDB-lite"/>
    </source>
</evidence>
<evidence type="ECO:0000256" key="3">
    <source>
        <dbReference type="ARBA" id="ARBA00044493"/>
    </source>
</evidence>
<dbReference type="Proteomes" id="UP000007148">
    <property type="component" value="Unassembled WGS sequence"/>
</dbReference>
<dbReference type="eggNOG" id="ENOG502S8AZ">
    <property type="taxonomic scope" value="Eukaryota"/>
</dbReference>
<evidence type="ECO:0000256" key="5">
    <source>
        <dbReference type="PROSITE-ProRule" id="PRU00708"/>
    </source>
</evidence>
<comment type="similarity">
    <text evidence="1">Belongs to the CCM1 family.</text>
</comment>